<evidence type="ECO:0000313" key="1">
    <source>
        <dbReference type="EnsemblPlants" id="Solyc11g050824.1.1"/>
    </source>
</evidence>
<accession>A0A3Q7IX89</accession>
<proteinExistence type="predicted"/>
<evidence type="ECO:0000313" key="2">
    <source>
        <dbReference type="Proteomes" id="UP000004994"/>
    </source>
</evidence>
<dbReference type="EnsemblPlants" id="Solyc11g050824.1.1">
    <property type="protein sequence ID" value="Solyc11g050824.1.1"/>
    <property type="gene ID" value="Solyc11g050824.1"/>
</dbReference>
<dbReference type="AlphaFoldDB" id="A0A3Q7IX89"/>
<dbReference type="InParanoid" id="A0A3Q7IX89"/>
<name>A0A3Q7IX89_SOLLC</name>
<reference evidence="1" key="2">
    <citation type="submission" date="2019-01" db="UniProtKB">
        <authorList>
            <consortium name="EnsemblPlants"/>
        </authorList>
    </citation>
    <scope>IDENTIFICATION</scope>
    <source>
        <strain evidence="1">cv. Heinz 1706</strain>
    </source>
</reference>
<dbReference type="Gramene" id="Solyc11g050824.1.1">
    <property type="protein sequence ID" value="Solyc11g050824.1.1"/>
    <property type="gene ID" value="Solyc11g050824.1"/>
</dbReference>
<keyword evidence="2" id="KW-1185">Reference proteome</keyword>
<reference evidence="1" key="1">
    <citation type="journal article" date="2012" name="Nature">
        <title>The tomato genome sequence provides insights into fleshy fruit evolution.</title>
        <authorList>
            <consortium name="Tomato Genome Consortium"/>
        </authorList>
    </citation>
    <scope>NUCLEOTIDE SEQUENCE [LARGE SCALE GENOMIC DNA]</scope>
    <source>
        <strain evidence="1">cv. Heinz 1706</strain>
    </source>
</reference>
<organism evidence="1">
    <name type="scientific">Solanum lycopersicum</name>
    <name type="common">Tomato</name>
    <name type="synonym">Lycopersicon esculentum</name>
    <dbReference type="NCBI Taxonomy" id="4081"/>
    <lineage>
        <taxon>Eukaryota</taxon>
        <taxon>Viridiplantae</taxon>
        <taxon>Streptophyta</taxon>
        <taxon>Embryophyta</taxon>
        <taxon>Tracheophyta</taxon>
        <taxon>Spermatophyta</taxon>
        <taxon>Magnoliopsida</taxon>
        <taxon>eudicotyledons</taxon>
        <taxon>Gunneridae</taxon>
        <taxon>Pentapetalae</taxon>
        <taxon>asterids</taxon>
        <taxon>lamiids</taxon>
        <taxon>Solanales</taxon>
        <taxon>Solanaceae</taxon>
        <taxon>Solanoideae</taxon>
        <taxon>Solaneae</taxon>
        <taxon>Solanum</taxon>
        <taxon>Solanum subgen. Lycopersicon</taxon>
    </lineage>
</organism>
<protein>
    <submittedName>
        <fullName evidence="1">Uncharacterized protein</fullName>
    </submittedName>
</protein>
<dbReference type="Proteomes" id="UP000004994">
    <property type="component" value="Chromosome 11"/>
</dbReference>
<sequence>LHHQYHLPILKQMMLYNFLGQMMTLKTHQNQLTTRERKRLNLI</sequence>